<feature type="domain" description="K Homology" evidence="4">
    <location>
        <begin position="29"/>
        <end position="80"/>
    </location>
</feature>
<evidence type="ECO:0000256" key="2">
    <source>
        <dbReference type="PROSITE-ProRule" id="PRU00117"/>
    </source>
</evidence>
<dbReference type="Pfam" id="PF00013">
    <property type="entry name" value="KH_1"/>
    <property type="match status" value="5"/>
</dbReference>
<organism evidence="5 6">
    <name type="scientific">Coccomyxa subellipsoidea</name>
    <dbReference type="NCBI Taxonomy" id="248742"/>
    <lineage>
        <taxon>Eukaryota</taxon>
        <taxon>Viridiplantae</taxon>
        <taxon>Chlorophyta</taxon>
        <taxon>core chlorophytes</taxon>
        <taxon>Trebouxiophyceae</taxon>
        <taxon>Trebouxiophyceae incertae sedis</taxon>
        <taxon>Coccomyxaceae</taxon>
        <taxon>Coccomyxa</taxon>
    </lineage>
</organism>
<feature type="compositionally biased region" description="Basic and acidic residues" evidence="3">
    <location>
        <begin position="1"/>
        <end position="14"/>
    </location>
</feature>
<dbReference type="SUPFAM" id="SSF54791">
    <property type="entry name" value="Eukaryotic type KH-domain (KH-domain type I)"/>
    <property type="match status" value="5"/>
</dbReference>
<dbReference type="Gene3D" id="3.30.1370.10">
    <property type="entry name" value="K Homology domain, type 1"/>
    <property type="match status" value="5"/>
</dbReference>
<gene>
    <name evidence="5" type="ORF">WJX75_000042</name>
</gene>
<comment type="caution">
    <text evidence="5">The sequence shown here is derived from an EMBL/GenBank/DDBJ whole genome shotgun (WGS) entry which is preliminary data.</text>
</comment>
<dbReference type="InterPro" id="IPR004087">
    <property type="entry name" value="KH_dom"/>
</dbReference>
<dbReference type="InterPro" id="IPR036612">
    <property type="entry name" value="KH_dom_type_1_sf"/>
</dbReference>
<dbReference type="PROSITE" id="PS50084">
    <property type="entry name" value="KH_TYPE_1"/>
    <property type="match status" value="5"/>
</dbReference>
<evidence type="ECO:0000259" key="4">
    <source>
        <dbReference type="SMART" id="SM00322"/>
    </source>
</evidence>
<evidence type="ECO:0000313" key="6">
    <source>
        <dbReference type="Proteomes" id="UP001491310"/>
    </source>
</evidence>
<feature type="domain" description="K Homology" evidence="4">
    <location>
        <begin position="82"/>
        <end position="157"/>
    </location>
</feature>
<feature type="domain" description="K Homology" evidence="4">
    <location>
        <begin position="232"/>
        <end position="307"/>
    </location>
</feature>
<dbReference type="SMART" id="SM00322">
    <property type="entry name" value="KH"/>
    <property type="match status" value="5"/>
</dbReference>
<feature type="region of interest" description="Disordered" evidence="3">
    <location>
        <begin position="1"/>
        <end position="23"/>
    </location>
</feature>
<feature type="domain" description="K Homology" evidence="4">
    <location>
        <begin position="499"/>
        <end position="569"/>
    </location>
</feature>
<feature type="domain" description="K Homology" evidence="4">
    <location>
        <begin position="317"/>
        <end position="399"/>
    </location>
</feature>
<dbReference type="InterPro" id="IPR004088">
    <property type="entry name" value="KH_dom_type_1"/>
</dbReference>
<evidence type="ECO:0000256" key="3">
    <source>
        <dbReference type="SAM" id="MobiDB-lite"/>
    </source>
</evidence>
<keyword evidence="2" id="KW-0694">RNA-binding</keyword>
<keyword evidence="1" id="KW-0677">Repeat</keyword>
<evidence type="ECO:0000256" key="1">
    <source>
        <dbReference type="ARBA" id="ARBA00022737"/>
    </source>
</evidence>
<proteinExistence type="predicted"/>
<name>A0ABR2YSW4_9CHLO</name>
<evidence type="ECO:0000313" key="5">
    <source>
        <dbReference type="EMBL" id="KAK9914747.1"/>
    </source>
</evidence>
<dbReference type="PANTHER" id="PTHR10288">
    <property type="entry name" value="KH DOMAIN CONTAINING RNA BINDING PROTEIN"/>
    <property type="match status" value="1"/>
</dbReference>
<accession>A0ABR2YSW4</accession>
<keyword evidence="6" id="KW-1185">Reference proteome</keyword>
<sequence>MGIEVRKRGRHSDDVQTEAGVSKRPAAGAMVEYRLLCPAARIGTVIGKGGAVIQQMRDATGARIKVEPESRLSEGDSAQEDSCCMVRMLVEHAQVGCVLGKGGEVISDLRRRTGANIRVSDKRDLPACAGSEDSLIAVKGEAHAVMDALKQLSALLRTQSQRKPQQARAPMTFNITAVATAAVQPELAHSRQCAMREPVLAPIARPHQCHNCLPDSHALQPRMAVHEASAVVEVQLRLLVPATHIGCIIGRRGEMIRSIRDDTGAHIKVHEGNQEKKGVDRVITVGAAEAAGSAVSPSEEAVCLMALCLLGPSGLPPVPCIRILVPTPQVGGVLGKGGATITQVRKDSGAGVRLIPLESEDDRWLPRDVTAGQAHKVVQIEGQITATMKAVRGVCAQLRAWQARSQGTQQAREGTESYGSAAPQLFHPMHQGMHSRELPRHRGLPDLSRAEMGMYDSPLRHCERPVLQCRHPHELQVMSRGSMDRGPPLVMQQAAVPDQTQSRELRLVGVQVGCVLGKAGENITQIRKISGARVKLSDAPRGVTERLLRLSGTCEQVQAAVNLVQAFLLAGRAGSLDMDMPMAYG</sequence>
<dbReference type="Proteomes" id="UP001491310">
    <property type="component" value="Unassembled WGS sequence"/>
</dbReference>
<dbReference type="EMBL" id="JALJOT010000005">
    <property type="protein sequence ID" value="KAK9914747.1"/>
    <property type="molecule type" value="Genomic_DNA"/>
</dbReference>
<reference evidence="5 6" key="1">
    <citation type="journal article" date="2024" name="Nat. Commun.">
        <title>Phylogenomics reveals the evolutionary origins of lichenization in chlorophyte algae.</title>
        <authorList>
            <person name="Puginier C."/>
            <person name="Libourel C."/>
            <person name="Otte J."/>
            <person name="Skaloud P."/>
            <person name="Haon M."/>
            <person name="Grisel S."/>
            <person name="Petersen M."/>
            <person name="Berrin J.G."/>
            <person name="Delaux P.M."/>
            <person name="Dal Grande F."/>
            <person name="Keller J."/>
        </authorList>
    </citation>
    <scope>NUCLEOTIDE SEQUENCE [LARGE SCALE GENOMIC DNA]</scope>
    <source>
        <strain evidence="5 6">SAG 216-7</strain>
    </source>
</reference>
<protein>
    <recommendedName>
        <fullName evidence="4">K Homology domain-containing protein</fullName>
    </recommendedName>
</protein>